<protein>
    <submittedName>
        <fullName evidence="2">Uncharacterized protein</fullName>
    </submittedName>
</protein>
<reference evidence="2" key="1">
    <citation type="submission" date="2024-01" db="EMBL/GenBank/DDBJ databases">
        <title>First draft genome sequence data of TA4-1, the type strain of Gram-positive actinobacterium Streptomyces chiangmaiensis.</title>
        <authorList>
            <person name="Yasawong M."/>
            <person name="Nantapong N."/>
        </authorList>
    </citation>
    <scope>NUCLEOTIDE SEQUENCE</scope>
    <source>
        <strain evidence="2">TA4-1</strain>
    </source>
</reference>
<keyword evidence="1" id="KW-0812">Transmembrane</keyword>
<evidence type="ECO:0000313" key="3">
    <source>
        <dbReference type="Proteomes" id="UP001333996"/>
    </source>
</evidence>
<proteinExistence type="predicted"/>
<sequence length="95" mass="9792">MKQIDSAEVPAATPALKLAGGCLAGVLVLLAGLLIALSFGSTVEIESPDQFAGLRDNDSSVALVVLILGVVALPATRIQRRQAVAGLINQYHRAS</sequence>
<keyword evidence="3" id="KW-1185">Reference proteome</keyword>
<evidence type="ECO:0000256" key="1">
    <source>
        <dbReference type="SAM" id="Phobius"/>
    </source>
</evidence>
<gene>
    <name evidence="2" type="ORF">VXC91_09235</name>
</gene>
<comment type="caution">
    <text evidence="2">The sequence shown here is derived from an EMBL/GenBank/DDBJ whole genome shotgun (WGS) entry which is preliminary data.</text>
</comment>
<dbReference type="RefSeq" id="WP_329506504.1">
    <property type="nucleotide sequence ID" value="NZ_BAAAYZ010000154.1"/>
</dbReference>
<dbReference type="EMBL" id="JAYWVC010000020">
    <property type="protein sequence ID" value="MED7822160.1"/>
    <property type="molecule type" value="Genomic_DNA"/>
</dbReference>
<name>A0ABU7FE43_9ACTN</name>
<dbReference type="Proteomes" id="UP001333996">
    <property type="component" value="Unassembled WGS sequence"/>
</dbReference>
<keyword evidence="1" id="KW-1133">Transmembrane helix</keyword>
<evidence type="ECO:0000313" key="2">
    <source>
        <dbReference type="EMBL" id="MED7822160.1"/>
    </source>
</evidence>
<feature type="transmembrane region" description="Helical" evidence="1">
    <location>
        <begin position="59"/>
        <end position="76"/>
    </location>
</feature>
<keyword evidence="1" id="KW-0472">Membrane</keyword>
<organism evidence="2 3">
    <name type="scientific">Streptomyces chiangmaiensis</name>
    <dbReference type="NCBI Taxonomy" id="766497"/>
    <lineage>
        <taxon>Bacteria</taxon>
        <taxon>Bacillati</taxon>
        <taxon>Actinomycetota</taxon>
        <taxon>Actinomycetes</taxon>
        <taxon>Kitasatosporales</taxon>
        <taxon>Streptomycetaceae</taxon>
        <taxon>Streptomyces</taxon>
    </lineage>
</organism>
<accession>A0ABU7FE43</accession>
<feature type="transmembrane region" description="Helical" evidence="1">
    <location>
        <begin position="21"/>
        <end position="39"/>
    </location>
</feature>